<organism evidence="1 2">
    <name type="scientific">Candidatus Nitrosotalea okcheonensis</name>
    <dbReference type="NCBI Taxonomy" id="1903276"/>
    <lineage>
        <taxon>Archaea</taxon>
        <taxon>Nitrososphaerota</taxon>
        <taxon>Nitrososphaeria</taxon>
        <taxon>Nitrosotaleales</taxon>
        <taxon>Nitrosotaleaceae</taxon>
        <taxon>Nitrosotalea</taxon>
    </lineage>
</organism>
<sequence length="55" mass="6142">MMVYLPALYHGIMKAKFKTTCSECNAPIKSGEEIAKNPAGKWVHKYCAPESEELP</sequence>
<evidence type="ECO:0000313" key="2">
    <source>
        <dbReference type="Proteomes" id="UP000230607"/>
    </source>
</evidence>
<dbReference type="AlphaFoldDB" id="A0A2H1FF55"/>
<evidence type="ECO:0008006" key="3">
    <source>
        <dbReference type="Google" id="ProtNLM"/>
    </source>
</evidence>
<dbReference type="EMBL" id="LT841358">
    <property type="protein sequence ID" value="SMH71394.1"/>
    <property type="molecule type" value="Genomic_DNA"/>
</dbReference>
<name>A0A2H1FF55_9ARCH</name>
<protein>
    <recommendedName>
        <fullName evidence="3">LIM zinc-binding domain-containing protein</fullName>
    </recommendedName>
</protein>
<reference evidence="2" key="1">
    <citation type="submission" date="2017-03" db="EMBL/GenBank/DDBJ databases">
        <authorList>
            <person name="Herbold C."/>
        </authorList>
    </citation>
    <scope>NUCLEOTIDE SEQUENCE [LARGE SCALE GENOMIC DNA]</scope>
</reference>
<keyword evidence="2" id="KW-1185">Reference proteome</keyword>
<accession>A0A2H1FF55</accession>
<evidence type="ECO:0000313" key="1">
    <source>
        <dbReference type="EMBL" id="SMH71394.1"/>
    </source>
</evidence>
<dbReference type="Proteomes" id="UP000230607">
    <property type="component" value="Chromosome 1"/>
</dbReference>
<proteinExistence type="predicted"/>
<gene>
    <name evidence="1" type="ORF">NCS_11201</name>
</gene>